<accession>A0A1G4KHR6</accession>
<dbReference type="InterPro" id="IPR019440">
    <property type="entry name" value="MAU2"/>
</dbReference>
<dbReference type="Proteomes" id="UP000191024">
    <property type="component" value="Chromosome H"/>
</dbReference>
<evidence type="ECO:0000256" key="3">
    <source>
        <dbReference type="ARBA" id="ARBA00022618"/>
    </source>
</evidence>
<evidence type="ECO:0000256" key="1">
    <source>
        <dbReference type="ARBA" id="ARBA00004123"/>
    </source>
</evidence>
<evidence type="ECO:0000256" key="4">
    <source>
        <dbReference type="ARBA" id="ARBA00022776"/>
    </source>
</evidence>
<keyword evidence="5" id="KW-0159">Chromosome partition</keyword>
<dbReference type="GO" id="GO:0007064">
    <property type="term" value="P:mitotic sister chromatid cohesion"/>
    <property type="evidence" value="ECO:0007669"/>
    <property type="project" value="InterPro"/>
</dbReference>
<protein>
    <submittedName>
        <fullName evidence="8">LAMI_0H12288g1_1</fullName>
    </submittedName>
</protein>
<organism evidence="8 9">
    <name type="scientific">Lachancea mirantina</name>
    <dbReference type="NCBI Taxonomy" id="1230905"/>
    <lineage>
        <taxon>Eukaryota</taxon>
        <taxon>Fungi</taxon>
        <taxon>Dikarya</taxon>
        <taxon>Ascomycota</taxon>
        <taxon>Saccharomycotina</taxon>
        <taxon>Saccharomycetes</taxon>
        <taxon>Saccharomycetales</taxon>
        <taxon>Saccharomycetaceae</taxon>
        <taxon>Lachancea</taxon>
    </lineage>
</organism>
<sequence>MQNTSINDLYGVCQEYRRCAQEIAPLISTQQDLEAYYTLIWSAIRVYQRLKEEHQLSTEQDVKITLELSQLLVDETNELDLAEGYLFGAKERLQQTTSLQEKMAIEYALAELAQKRGTSSHLGDAVRNLESLINDLQKTESPWALVFKYKQIDMLAKTAKPQRIALLYNDLIKQSEQFKDFYILVLSNSLCHHLSNNLRIDESLVRSFDAVNDRACPASLSLWKKLIELLLLINRDDNIANKLMEFKKLIARHKSNLKSTYNVYLTDEISVQVHSQATNYQDFKNVILLFQSVSYITNCYDKKANFSSKFLPKVREVAEERLSSSLQGGLPAIEAQRSFYAKLVEISNLYICIEALLLGETVPELPVPEQYRDLLLACKHQRNFESNEAMHLISKNLEKPLGPSVEVRMIMLCNAFGMHLAKMNKTEDSLSITDYDATNSIWQNIETLAKDYDFADNHVWQCTLALLWVIARFQPFSNGHLASNKEEDYLEKVKWYFSSNKMGGVSETGERDSASDKGGRETAPTLKKSALLRVLLNYVAGSMLVHDIETKCTMSNACFHLCGQQDMPLMSYLIGIWHLLNCGIAMRRKEVVNTRQSLLKLVDHLVKIKEFA</sequence>
<dbReference type="GO" id="GO:0005634">
    <property type="term" value="C:nucleus"/>
    <property type="evidence" value="ECO:0007669"/>
    <property type="project" value="UniProtKB-SubCell"/>
</dbReference>
<evidence type="ECO:0000256" key="2">
    <source>
        <dbReference type="ARBA" id="ARBA00008585"/>
    </source>
</evidence>
<dbReference type="STRING" id="1230905.A0A1G4KHR6"/>
<keyword evidence="9" id="KW-1185">Reference proteome</keyword>
<dbReference type="GO" id="GO:0007059">
    <property type="term" value="P:chromosome segregation"/>
    <property type="evidence" value="ECO:0007669"/>
    <property type="project" value="UniProtKB-KW"/>
</dbReference>
<evidence type="ECO:0000313" key="9">
    <source>
        <dbReference type="Proteomes" id="UP000191024"/>
    </source>
</evidence>
<keyword evidence="6" id="KW-0539">Nucleus</keyword>
<evidence type="ECO:0000256" key="5">
    <source>
        <dbReference type="ARBA" id="ARBA00022829"/>
    </source>
</evidence>
<keyword evidence="4" id="KW-0498">Mitosis</keyword>
<dbReference type="GO" id="GO:0051301">
    <property type="term" value="P:cell division"/>
    <property type="evidence" value="ECO:0007669"/>
    <property type="project" value="UniProtKB-KW"/>
</dbReference>
<evidence type="ECO:0000313" key="8">
    <source>
        <dbReference type="EMBL" id="SCV03956.1"/>
    </source>
</evidence>
<evidence type="ECO:0000256" key="6">
    <source>
        <dbReference type="ARBA" id="ARBA00023242"/>
    </source>
</evidence>
<proteinExistence type="inferred from homology"/>
<evidence type="ECO:0000256" key="7">
    <source>
        <dbReference type="ARBA" id="ARBA00023306"/>
    </source>
</evidence>
<keyword evidence="3" id="KW-0132">Cell division</keyword>
<comment type="subcellular location">
    <subcellularLocation>
        <location evidence="1">Nucleus</location>
    </subcellularLocation>
</comment>
<comment type="similarity">
    <text evidence="2">Belongs to the SCC4/mau-2 family.</text>
</comment>
<dbReference type="AlphaFoldDB" id="A0A1G4KHR6"/>
<gene>
    <name evidence="8" type="ORF">LAMI_0H12288G</name>
</gene>
<dbReference type="OrthoDB" id="4062938at2759"/>
<dbReference type="EMBL" id="LT598468">
    <property type="protein sequence ID" value="SCV03956.1"/>
    <property type="molecule type" value="Genomic_DNA"/>
</dbReference>
<reference evidence="9" key="1">
    <citation type="submission" date="2016-03" db="EMBL/GenBank/DDBJ databases">
        <authorList>
            <person name="Devillers H."/>
        </authorList>
    </citation>
    <scope>NUCLEOTIDE SEQUENCE [LARGE SCALE GENOMIC DNA]</scope>
</reference>
<name>A0A1G4KHR6_9SACH</name>
<keyword evidence="7" id="KW-0131">Cell cycle</keyword>
<dbReference type="Pfam" id="PF10345">
    <property type="entry name" value="Cohesin_load"/>
    <property type="match status" value="1"/>
</dbReference>